<dbReference type="EMBL" id="CP002349">
    <property type="protein sequence ID" value="ADR22311.1"/>
    <property type="molecule type" value="Genomic_DNA"/>
</dbReference>
<reference evidence="2 3" key="1">
    <citation type="journal article" date="2011" name="Stand. Genomic Sci.">
        <title>Complete genome sequence of Marivirga tractuosa type strain (H-43).</title>
        <authorList>
            <person name="Pagani I."/>
            <person name="Chertkov O."/>
            <person name="Lapidus A."/>
            <person name="Lucas S."/>
            <person name="Del Rio T.G."/>
            <person name="Tice H."/>
            <person name="Copeland A."/>
            <person name="Cheng J.F."/>
            <person name="Nolan M."/>
            <person name="Saunders E."/>
            <person name="Pitluck S."/>
            <person name="Held B."/>
            <person name="Goodwin L."/>
            <person name="Liolios K."/>
            <person name="Ovchinikova G."/>
            <person name="Ivanova N."/>
            <person name="Mavromatis K."/>
            <person name="Pati A."/>
            <person name="Chen A."/>
            <person name="Palaniappan K."/>
            <person name="Land M."/>
            <person name="Hauser L."/>
            <person name="Jeffries C.D."/>
            <person name="Detter J.C."/>
            <person name="Han C."/>
            <person name="Tapia R."/>
            <person name="Ngatchou-Djao O.D."/>
            <person name="Rohde M."/>
            <person name="Goker M."/>
            <person name="Spring S."/>
            <person name="Sikorski J."/>
            <person name="Woyke T."/>
            <person name="Bristow J."/>
            <person name="Eisen J.A."/>
            <person name="Markowitz V."/>
            <person name="Hugenholtz P."/>
            <person name="Klenk H.P."/>
            <person name="Kyrpides N.C."/>
        </authorList>
    </citation>
    <scope>NUCLEOTIDE SEQUENCE [LARGE SCALE GENOMIC DNA]</scope>
    <source>
        <strain evidence="3">ATCC 23168 / DSM 4126 / NBRC 15989 / NCIMB 1408 / VKM B-1430 / H-43</strain>
    </source>
</reference>
<dbReference type="STRING" id="643867.Ftrac_2333"/>
<dbReference type="InterPro" id="IPR003959">
    <property type="entry name" value="ATPase_AAA_core"/>
</dbReference>
<dbReference type="InterPro" id="IPR051396">
    <property type="entry name" value="Bact_Antivir_Def_Nuclease"/>
</dbReference>
<dbReference type="Proteomes" id="UP000008720">
    <property type="component" value="Chromosome"/>
</dbReference>
<dbReference type="PANTHER" id="PTHR43581">
    <property type="entry name" value="ATP/GTP PHOSPHATASE"/>
    <property type="match status" value="1"/>
</dbReference>
<evidence type="ECO:0000313" key="3">
    <source>
        <dbReference type="Proteomes" id="UP000008720"/>
    </source>
</evidence>
<dbReference type="PANTHER" id="PTHR43581:SF4">
    <property type="entry name" value="ATP_GTP PHOSPHATASE"/>
    <property type="match status" value="1"/>
</dbReference>
<accession>E4TLK7</accession>
<keyword evidence="3" id="KW-1185">Reference proteome</keyword>
<dbReference type="GO" id="GO:0016887">
    <property type="term" value="F:ATP hydrolysis activity"/>
    <property type="evidence" value="ECO:0007669"/>
    <property type="project" value="InterPro"/>
</dbReference>
<proteinExistence type="predicted"/>
<feature type="domain" description="ATPase AAA-type core" evidence="1">
    <location>
        <begin position="145"/>
        <end position="223"/>
    </location>
</feature>
<dbReference type="Gene3D" id="3.40.50.300">
    <property type="entry name" value="P-loop containing nucleotide triphosphate hydrolases"/>
    <property type="match status" value="1"/>
</dbReference>
<protein>
    <recommendedName>
        <fullName evidence="1">ATPase AAA-type core domain-containing protein</fullName>
    </recommendedName>
</protein>
<dbReference type="GO" id="GO:0005524">
    <property type="term" value="F:ATP binding"/>
    <property type="evidence" value="ECO:0007669"/>
    <property type="project" value="InterPro"/>
</dbReference>
<dbReference type="AlphaFoldDB" id="E4TLK7"/>
<dbReference type="InterPro" id="IPR027417">
    <property type="entry name" value="P-loop_NTPase"/>
</dbReference>
<dbReference type="eggNOG" id="COG3950">
    <property type="taxonomic scope" value="Bacteria"/>
</dbReference>
<evidence type="ECO:0000259" key="1">
    <source>
        <dbReference type="Pfam" id="PF13304"/>
    </source>
</evidence>
<dbReference type="OrthoDB" id="9805802at2"/>
<dbReference type="HOGENOM" id="CLU_033408_0_0_10"/>
<gene>
    <name evidence="2" type="ordered locus">Ftrac_2333</name>
</gene>
<evidence type="ECO:0000313" key="2">
    <source>
        <dbReference type="EMBL" id="ADR22311.1"/>
    </source>
</evidence>
<dbReference type="SUPFAM" id="SSF52540">
    <property type="entry name" value="P-loop containing nucleoside triphosphate hydrolases"/>
    <property type="match status" value="1"/>
</dbReference>
<organism evidence="2 3">
    <name type="scientific">Marivirga tractuosa (strain ATCC 23168 / DSM 4126 / NBRC 15989 / NCIMB 1408 / VKM B-1430 / H-43)</name>
    <name type="common">Microscilla tractuosa</name>
    <name type="synonym">Flexibacter tractuosus</name>
    <dbReference type="NCBI Taxonomy" id="643867"/>
    <lineage>
        <taxon>Bacteria</taxon>
        <taxon>Pseudomonadati</taxon>
        <taxon>Bacteroidota</taxon>
        <taxon>Cytophagia</taxon>
        <taxon>Cytophagales</taxon>
        <taxon>Marivirgaceae</taxon>
        <taxon>Marivirga</taxon>
    </lineage>
</organism>
<sequence>MLYFPPNRFEEPAWINHHNLKKVEFSEEPKLRNLSNRQIICDTTLSKTKNWLLDVVFDSRVLERKNIQIQDLLNPQNNQVDQIRLLQAVVGGGSYEGPNSQLLAVINSFLSTLFSDPATYRIGIGGKNNRVISIMRNEKAFVPDIQQLSTGQALIFSLFCSILRDFDKTGQNISSTNDVQGLVVIDEIDLHLHTSFQFELLPKLLRFFPNVQFIVTSHSPLFLLGMNKTYGYDGFDILNLPKGERISAELFSEFHTAYNAYGESTRYQESIRDAIIKSRKPIVFVEGDYDIRYLNKAAEFLKKTELIEEVELKDSNGFGNIDKIWKHFNSDLSSITPQNILLLYDCDTNKQGAQKDNVFKRVIPCQESNPVEKGIENLLSKETLTKATLAKKAFIDVFPTFVKTVRGKEITVPEEWTVNKDEKGNLCDWICENGELKDFENFRVVFDILEETLN</sequence>
<dbReference type="KEGG" id="mtt:Ftrac_2333"/>
<name>E4TLK7_MARTH</name>
<dbReference type="Pfam" id="PF13304">
    <property type="entry name" value="AAA_21"/>
    <property type="match status" value="1"/>
</dbReference>